<comment type="caution">
    <text evidence="2">The sequence shown here is derived from an EMBL/GenBank/DDBJ whole genome shotgun (WGS) entry which is preliminary data.</text>
</comment>
<evidence type="ECO:0000313" key="2">
    <source>
        <dbReference type="EMBL" id="TNN81393.1"/>
    </source>
</evidence>
<evidence type="ECO:0000256" key="1">
    <source>
        <dbReference type="SAM" id="MobiDB-lite"/>
    </source>
</evidence>
<gene>
    <name evidence="2" type="ORF">EYF80_008449</name>
</gene>
<accession>A0A4Z2IVY7</accession>
<proteinExistence type="predicted"/>
<feature type="compositionally biased region" description="Basic and acidic residues" evidence="1">
    <location>
        <begin position="161"/>
        <end position="173"/>
    </location>
</feature>
<dbReference type="AlphaFoldDB" id="A0A4Z2IVY7"/>
<feature type="region of interest" description="Disordered" evidence="1">
    <location>
        <begin position="125"/>
        <end position="185"/>
    </location>
</feature>
<name>A0A4Z2IVY7_9TELE</name>
<organism evidence="2 3">
    <name type="scientific">Liparis tanakae</name>
    <name type="common">Tanaka's snailfish</name>
    <dbReference type="NCBI Taxonomy" id="230148"/>
    <lineage>
        <taxon>Eukaryota</taxon>
        <taxon>Metazoa</taxon>
        <taxon>Chordata</taxon>
        <taxon>Craniata</taxon>
        <taxon>Vertebrata</taxon>
        <taxon>Euteleostomi</taxon>
        <taxon>Actinopterygii</taxon>
        <taxon>Neopterygii</taxon>
        <taxon>Teleostei</taxon>
        <taxon>Neoteleostei</taxon>
        <taxon>Acanthomorphata</taxon>
        <taxon>Eupercaria</taxon>
        <taxon>Perciformes</taxon>
        <taxon>Cottioidei</taxon>
        <taxon>Cottales</taxon>
        <taxon>Liparidae</taxon>
        <taxon>Liparis</taxon>
    </lineage>
</organism>
<sequence length="185" mass="21224">MLLPSLIWGHLWDEHPVSATGQSCRQSQVTTAITTNHTQSMELLLGRLENTRAVRSWIRAFQSVVVIKIDHFIIIIAYYPFWGLGRKQEFSKHLDHFMNDNQEKGRDPGDWQEDRNGELGYRAQERESLGDRIQDDGALGGRGQATRHRELELAGTVKRHRELEPARTEKGYGELEPEGTAIVHR</sequence>
<protein>
    <submittedName>
        <fullName evidence="2">Uncharacterized protein</fullName>
    </submittedName>
</protein>
<feature type="compositionally biased region" description="Basic and acidic residues" evidence="1">
    <location>
        <begin position="125"/>
        <end position="135"/>
    </location>
</feature>
<evidence type="ECO:0000313" key="3">
    <source>
        <dbReference type="Proteomes" id="UP000314294"/>
    </source>
</evidence>
<reference evidence="2 3" key="1">
    <citation type="submission" date="2019-03" db="EMBL/GenBank/DDBJ databases">
        <title>First draft genome of Liparis tanakae, snailfish: a comprehensive survey of snailfish specific genes.</title>
        <authorList>
            <person name="Kim W."/>
            <person name="Song I."/>
            <person name="Jeong J.-H."/>
            <person name="Kim D."/>
            <person name="Kim S."/>
            <person name="Ryu S."/>
            <person name="Song J.Y."/>
            <person name="Lee S.K."/>
        </authorList>
    </citation>
    <scope>NUCLEOTIDE SEQUENCE [LARGE SCALE GENOMIC DNA]</scope>
    <source>
        <tissue evidence="2">Muscle</tissue>
    </source>
</reference>
<dbReference type="EMBL" id="SRLO01000047">
    <property type="protein sequence ID" value="TNN81393.1"/>
    <property type="molecule type" value="Genomic_DNA"/>
</dbReference>
<keyword evidence="3" id="KW-1185">Reference proteome</keyword>
<dbReference type="Proteomes" id="UP000314294">
    <property type="component" value="Unassembled WGS sequence"/>
</dbReference>